<dbReference type="PANTHER" id="PTHR43422">
    <property type="entry name" value="THIAMINE THIAZOLE SYNTHASE"/>
    <property type="match status" value="1"/>
</dbReference>
<gene>
    <name evidence="3" type="ORF">D3C57_133715</name>
</gene>
<dbReference type="AlphaFoldDB" id="A0A0A0N4G4"/>
<dbReference type="Proteomes" id="UP000281594">
    <property type="component" value="Unassembled WGS sequence"/>
</dbReference>
<reference evidence="3 4" key="1">
    <citation type="journal article" date="2018" name="J. Biol. Chem.">
        <title>Discovery of the actinoplanic acid pathway in Streptomyces rapamycinicus reveals a genetically conserved synergism with rapamycin.</title>
        <authorList>
            <person name="Mrak P."/>
            <person name="Krastel P."/>
            <person name="Pivk Lukancic P."/>
            <person name="Tao J."/>
            <person name="Pistorius D."/>
            <person name="Moore C.M."/>
        </authorList>
    </citation>
    <scope>NUCLEOTIDE SEQUENCE [LARGE SCALE GENOMIC DNA]</scope>
    <source>
        <strain evidence="3 4">NRRL 5491</strain>
    </source>
</reference>
<name>A0A0A0N4G4_STRRN</name>
<dbReference type="PANTHER" id="PTHR43422:SF3">
    <property type="entry name" value="THIAMINE THIAZOLE SYNTHASE"/>
    <property type="match status" value="1"/>
</dbReference>
<dbReference type="InterPro" id="IPR002938">
    <property type="entry name" value="FAD-bd"/>
</dbReference>
<proteinExistence type="predicted"/>
<dbReference type="STRING" id="1343740.M271_09880"/>
<organism evidence="3 4">
    <name type="scientific">Streptomyces rapamycinicus (strain ATCC 29253 / DSM 41530 / NRRL 5491 / AYB-994)</name>
    <name type="common">Streptomyces hygroscopicus (strain ATCC 29253)</name>
    <dbReference type="NCBI Taxonomy" id="1343740"/>
    <lineage>
        <taxon>Bacteria</taxon>
        <taxon>Bacillati</taxon>
        <taxon>Actinomycetota</taxon>
        <taxon>Actinomycetes</taxon>
        <taxon>Kitasatosporales</taxon>
        <taxon>Streptomycetaceae</taxon>
        <taxon>Streptomyces</taxon>
        <taxon>Streptomyces violaceusniger group</taxon>
    </lineage>
</organism>
<feature type="region of interest" description="Disordered" evidence="1">
    <location>
        <begin position="447"/>
        <end position="472"/>
    </location>
</feature>
<feature type="domain" description="FAD-binding" evidence="2">
    <location>
        <begin position="17"/>
        <end position="346"/>
    </location>
</feature>
<dbReference type="GO" id="GO:0071949">
    <property type="term" value="F:FAD binding"/>
    <property type="evidence" value="ECO:0007669"/>
    <property type="project" value="InterPro"/>
</dbReference>
<dbReference type="SUPFAM" id="SSF51905">
    <property type="entry name" value="FAD/NAD(P)-binding domain"/>
    <property type="match status" value="1"/>
</dbReference>
<dbReference type="Pfam" id="PF01494">
    <property type="entry name" value="FAD_binding_3"/>
    <property type="match status" value="1"/>
</dbReference>
<sequence>MPTRPGRSSDTVGQHGLVLGGGFAGMLTAHVLAEYMDSVTVVERDVPPDGPQPRKGVPQARHSHLLMGAGARAVEELLPGTLTAWSEAGAHLLSAPGDVAFLTKFGWLPRTRHEEFVVCCGRDLLDWVVRRRVLGDGRVRLLPHTEVVGLLGDASRVTGARVRDRGTGRSAEVEASFVVAATGRSSHVETWLEGLGLPPVPEELVDAGTAYATRLFRPTPEMHRSTPGIVMIANVTGEATGGVLLPLEDGRWSATVIGMRGSEPPAGEAEFLDFAKRLSHPGLSELITDAVPLGPSRGFRGLLNRRLRFDRLPRHPERFVALGDAACVLNPSHAHGMAVAAFGVAALRDRLRRHGNVPGLARGVQRSVARAAETAWQLSVGDDLRHPTVIGPRPSAAARLQNAYADRVLRTATTNPAVARSLVDVMALARPVTSLAAPRVLLPALGGRGRSASVTPADPLAPRGPDAPPRSA</sequence>
<evidence type="ECO:0000313" key="3">
    <source>
        <dbReference type="EMBL" id="RLV74287.1"/>
    </source>
</evidence>
<dbReference type="RefSeq" id="WP_020866989.1">
    <property type="nucleotide sequence ID" value="NC_022785.1"/>
</dbReference>
<evidence type="ECO:0000313" key="4">
    <source>
        <dbReference type="Proteomes" id="UP000281594"/>
    </source>
</evidence>
<dbReference type="EMBL" id="QYCY01000002">
    <property type="protein sequence ID" value="RLV74287.1"/>
    <property type="molecule type" value="Genomic_DNA"/>
</dbReference>
<accession>A0A0A0N4G4</accession>
<evidence type="ECO:0000259" key="2">
    <source>
        <dbReference type="Pfam" id="PF01494"/>
    </source>
</evidence>
<dbReference type="HOGENOM" id="CLU_028028_2_1_11"/>
<evidence type="ECO:0000256" key="1">
    <source>
        <dbReference type="SAM" id="MobiDB-lite"/>
    </source>
</evidence>
<dbReference type="InterPro" id="IPR036188">
    <property type="entry name" value="FAD/NAD-bd_sf"/>
</dbReference>
<dbReference type="eggNOG" id="COG0644">
    <property type="taxonomic scope" value="Bacteria"/>
</dbReference>
<comment type="caution">
    <text evidence="3">The sequence shown here is derived from an EMBL/GenBank/DDBJ whole genome shotgun (WGS) entry which is preliminary data.</text>
</comment>
<dbReference type="KEGG" id="src:M271_09880"/>
<dbReference type="Gene3D" id="3.50.50.60">
    <property type="entry name" value="FAD/NAD(P)-binding domain"/>
    <property type="match status" value="1"/>
</dbReference>
<protein>
    <recommendedName>
        <fullName evidence="2">FAD-binding domain-containing protein</fullName>
    </recommendedName>
</protein>